<organism evidence="7 8">
    <name type="scientific">Actinomortierella ambigua</name>
    <dbReference type="NCBI Taxonomy" id="1343610"/>
    <lineage>
        <taxon>Eukaryota</taxon>
        <taxon>Fungi</taxon>
        <taxon>Fungi incertae sedis</taxon>
        <taxon>Mucoromycota</taxon>
        <taxon>Mortierellomycotina</taxon>
        <taxon>Mortierellomycetes</taxon>
        <taxon>Mortierellales</taxon>
        <taxon>Mortierellaceae</taxon>
        <taxon>Actinomortierella</taxon>
    </lineage>
</organism>
<dbReference type="PANTHER" id="PTHR44329">
    <property type="entry name" value="SERINE/THREONINE-PROTEIN KINASE TNNI3K-RELATED"/>
    <property type="match status" value="1"/>
</dbReference>
<evidence type="ECO:0000259" key="6">
    <source>
        <dbReference type="PROSITE" id="PS50011"/>
    </source>
</evidence>
<dbReference type="PANTHER" id="PTHR44329:SF288">
    <property type="entry name" value="MITOGEN-ACTIVATED PROTEIN KINASE KINASE KINASE 20"/>
    <property type="match status" value="1"/>
</dbReference>
<evidence type="ECO:0000256" key="1">
    <source>
        <dbReference type="ARBA" id="ARBA00022679"/>
    </source>
</evidence>
<evidence type="ECO:0000256" key="4">
    <source>
        <dbReference type="ARBA" id="ARBA00022840"/>
    </source>
</evidence>
<feature type="domain" description="Protein kinase" evidence="6">
    <location>
        <begin position="1"/>
        <end position="100"/>
    </location>
</feature>
<keyword evidence="4" id="KW-0067">ATP-binding</keyword>
<dbReference type="Proteomes" id="UP000807716">
    <property type="component" value="Unassembled WGS sequence"/>
</dbReference>
<dbReference type="InterPro" id="IPR011009">
    <property type="entry name" value="Kinase-like_dom_sf"/>
</dbReference>
<keyword evidence="1" id="KW-0808">Transferase</keyword>
<evidence type="ECO:0000313" key="8">
    <source>
        <dbReference type="Proteomes" id="UP000807716"/>
    </source>
</evidence>
<dbReference type="Gene3D" id="1.10.510.10">
    <property type="entry name" value="Transferase(Phosphotransferase) domain 1"/>
    <property type="match status" value="1"/>
</dbReference>
<proteinExistence type="predicted"/>
<dbReference type="EMBL" id="JAAAJB010000845">
    <property type="protein sequence ID" value="KAG0250595.1"/>
    <property type="molecule type" value="Genomic_DNA"/>
</dbReference>
<evidence type="ECO:0000256" key="3">
    <source>
        <dbReference type="ARBA" id="ARBA00022777"/>
    </source>
</evidence>
<evidence type="ECO:0000256" key="2">
    <source>
        <dbReference type="ARBA" id="ARBA00022741"/>
    </source>
</evidence>
<keyword evidence="2" id="KW-0547">Nucleotide-binding</keyword>
<comment type="caution">
    <text evidence="7">The sequence shown here is derived from an EMBL/GenBank/DDBJ whole genome shotgun (WGS) entry which is preliminary data.</text>
</comment>
<protein>
    <recommendedName>
        <fullName evidence="6">Protein kinase domain-containing protein</fullName>
    </recommendedName>
</protein>
<keyword evidence="3" id="KW-0418">Kinase</keyword>
<reference evidence="7" key="1">
    <citation type="journal article" date="2020" name="Fungal Divers.">
        <title>Resolving the Mortierellaceae phylogeny through synthesis of multi-gene phylogenetics and phylogenomics.</title>
        <authorList>
            <person name="Vandepol N."/>
            <person name="Liber J."/>
            <person name="Desiro A."/>
            <person name="Na H."/>
            <person name="Kennedy M."/>
            <person name="Barry K."/>
            <person name="Grigoriev I.V."/>
            <person name="Miller A.N."/>
            <person name="O'Donnell K."/>
            <person name="Stajich J.E."/>
            <person name="Bonito G."/>
        </authorList>
    </citation>
    <scope>NUCLEOTIDE SEQUENCE</scope>
    <source>
        <strain evidence="7">BC1065</strain>
    </source>
</reference>
<feature type="non-terminal residue" evidence="7">
    <location>
        <position position="179"/>
    </location>
</feature>
<dbReference type="InterPro" id="IPR001245">
    <property type="entry name" value="Ser-Thr/Tyr_kinase_cat_dom"/>
</dbReference>
<keyword evidence="8" id="KW-1185">Reference proteome</keyword>
<dbReference type="GO" id="GO:0004674">
    <property type="term" value="F:protein serine/threonine kinase activity"/>
    <property type="evidence" value="ECO:0007669"/>
    <property type="project" value="TreeGrafter"/>
</dbReference>
<gene>
    <name evidence="7" type="ORF">DFQ27_009329</name>
</gene>
<dbReference type="SUPFAM" id="SSF56112">
    <property type="entry name" value="Protein kinase-like (PK-like)"/>
    <property type="match status" value="1"/>
</dbReference>
<dbReference type="PROSITE" id="PS50011">
    <property type="entry name" value="PROTEIN_KINASE_DOM"/>
    <property type="match status" value="1"/>
</dbReference>
<feature type="region of interest" description="Disordered" evidence="5">
    <location>
        <begin position="135"/>
        <end position="179"/>
    </location>
</feature>
<dbReference type="InterPro" id="IPR000719">
    <property type="entry name" value="Prot_kinase_dom"/>
</dbReference>
<dbReference type="OrthoDB" id="10261027at2759"/>
<evidence type="ECO:0000313" key="7">
    <source>
        <dbReference type="EMBL" id="KAG0250595.1"/>
    </source>
</evidence>
<evidence type="ECO:0000256" key="5">
    <source>
        <dbReference type="SAM" id="MobiDB-lite"/>
    </source>
</evidence>
<accession>A0A9P6TWT3</accession>
<dbReference type="Pfam" id="PF07714">
    <property type="entry name" value="PK_Tyr_Ser-Thr"/>
    <property type="match status" value="1"/>
</dbReference>
<dbReference type="GO" id="GO:0005524">
    <property type="term" value="F:ATP binding"/>
    <property type="evidence" value="ECO:0007669"/>
    <property type="project" value="UniProtKB-KW"/>
</dbReference>
<dbReference type="AlphaFoldDB" id="A0A9P6TWT3"/>
<name>A0A9P6TWT3_9FUNG</name>
<sequence>MRGTFRWLAPELLRAAKPSYTNKPDIYALGMVTWEMAAMCTIPFKTIHNNFVVAEAVHGGEREQLPDNTPPDYQRWVELCWKQDPVDRPQAHEVILAKILASDASSRGQPANAVVSSMDISHALSLAVASAATVNVPAPSTGPKSRPPVPSPSEEPSAMHCDHKYAAGRSVKQNDDEAG</sequence>
<dbReference type="InterPro" id="IPR051681">
    <property type="entry name" value="Ser/Thr_Kinases-Pseudokinases"/>
</dbReference>